<feature type="transmembrane region" description="Helical" evidence="1">
    <location>
        <begin position="131"/>
        <end position="151"/>
    </location>
</feature>
<reference evidence="3 4" key="1">
    <citation type="submission" date="2019-03" db="EMBL/GenBank/DDBJ databases">
        <title>Genomic Encyclopedia of Type Strains, Phase IV (KMG-IV): sequencing the most valuable type-strain genomes for metagenomic binning, comparative biology and taxonomic classification.</title>
        <authorList>
            <person name="Goeker M."/>
        </authorList>
    </citation>
    <scope>NUCLEOTIDE SEQUENCE [LARGE SCALE GENOMIC DNA]</scope>
    <source>
        <strain evidence="3 4">DSM 21100</strain>
    </source>
</reference>
<keyword evidence="4" id="KW-1185">Reference proteome</keyword>
<dbReference type="PANTHER" id="PTHR22911:SF79">
    <property type="entry name" value="MOBA-LIKE NTP TRANSFERASE DOMAIN-CONTAINING PROTEIN"/>
    <property type="match status" value="1"/>
</dbReference>
<feature type="transmembrane region" description="Helical" evidence="1">
    <location>
        <begin position="251"/>
        <end position="272"/>
    </location>
</feature>
<feature type="transmembrane region" description="Helical" evidence="1">
    <location>
        <begin position="105"/>
        <end position="125"/>
    </location>
</feature>
<name>A0A4R3KU60_9SPHI</name>
<comment type="caution">
    <text evidence="3">The sequence shown here is derived from an EMBL/GenBank/DDBJ whole genome shotgun (WGS) entry which is preliminary data.</text>
</comment>
<feature type="transmembrane region" description="Helical" evidence="1">
    <location>
        <begin position="163"/>
        <end position="184"/>
    </location>
</feature>
<dbReference type="GO" id="GO:0016020">
    <property type="term" value="C:membrane"/>
    <property type="evidence" value="ECO:0007669"/>
    <property type="project" value="InterPro"/>
</dbReference>
<evidence type="ECO:0000256" key="1">
    <source>
        <dbReference type="SAM" id="Phobius"/>
    </source>
</evidence>
<keyword evidence="1" id="KW-0472">Membrane</keyword>
<evidence type="ECO:0000313" key="3">
    <source>
        <dbReference type="EMBL" id="TCS88185.1"/>
    </source>
</evidence>
<proteinExistence type="predicted"/>
<dbReference type="InterPro" id="IPR037185">
    <property type="entry name" value="EmrE-like"/>
</dbReference>
<feature type="transmembrane region" description="Helical" evidence="1">
    <location>
        <begin position="223"/>
        <end position="245"/>
    </location>
</feature>
<feature type="transmembrane region" description="Helical" evidence="1">
    <location>
        <begin position="196"/>
        <end position="216"/>
    </location>
</feature>
<keyword evidence="1" id="KW-1133">Transmembrane helix</keyword>
<dbReference type="SUPFAM" id="SSF103481">
    <property type="entry name" value="Multidrug resistance efflux transporter EmrE"/>
    <property type="match status" value="2"/>
</dbReference>
<dbReference type="Pfam" id="PF00892">
    <property type="entry name" value="EamA"/>
    <property type="match status" value="2"/>
</dbReference>
<sequence>MFIWGFTAILGALISLDALPLVWYRVLFAGISLAVFLRFRGKLALLPSRKLLRLLGIGLLVSGHWICFYHSIKVSAVAVTLVCLSAQTLFTGLLEPAFNKRRLSLLDVFTGIMIIAGIALIFHFETRYTEGIIVGLLAALLACLFTIFNSWEIKKHDPVTISFYEMTGGWLGMTGFIVLSGGFNSLERFAFSNADLFYLILLSTVCTAFAYVWGVAVMRELSAYTVILITNMEPVYGILLAVIFFGESERMTTGFYLGALIIIAAVFLHPVAKKHLLAIPAKRT</sequence>
<feature type="transmembrane region" description="Helical" evidence="1">
    <location>
        <begin position="51"/>
        <end position="72"/>
    </location>
</feature>
<dbReference type="InterPro" id="IPR000620">
    <property type="entry name" value="EamA_dom"/>
</dbReference>
<dbReference type="EMBL" id="SMAD01000003">
    <property type="protein sequence ID" value="TCS88185.1"/>
    <property type="molecule type" value="Genomic_DNA"/>
</dbReference>
<feature type="domain" description="EamA" evidence="2">
    <location>
        <begin position="131"/>
        <end position="268"/>
    </location>
</feature>
<dbReference type="AlphaFoldDB" id="A0A4R3KU60"/>
<dbReference type="RefSeq" id="WP_262713130.1">
    <property type="nucleotide sequence ID" value="NZ_CP042432.1"/>
</dbReference>
<keyword evidence="1" id="KW-0812">Transmembrane</keyword>
<dbReference type="PANTHER" id="PTHR22911">
    <property type="entry name" value="ACYL-MALONYL CONDENSING ENZYME-RELATED"/>
    <property type="match status" value="1"/>
</dbReference>
<accession>A0A4R3KU60</accession>
<feature type="domain" description="EamA" evidence="2">
    <location>
        <begin position="1"/>
        <end position="122"/>
    </location>
</feature>
<evidence type="ECO:0000313" key="4">
    <source>
        <dbReference type="Proteomes" id="UP000295807"/>
    </source>
</evidence>
<evidence type="ECO:0000259" key="2">
    <source>
        <dbReference type="Pfam" id="PF00892"/>
    </source>
</evidence>
<feature type="transmembrane region" description="Helical" evidence="1">
    <location>
        <begin position="78"/>
        <end position="98"/>
    </location>
</feature>
<dbReference type="Proteomes" id="UP000295807">
    <property type="component" value="Unassembled WGS sequence"/>
</dbReference>
<protein>
    <submittedName>
        <fullName evidence="3">EamA-like transporter family protein</fullName>
    </submittedName>
</protein>
<organism evidence="3 4">
    <name type="scientific">Anseongella ginsenosidimutans</name>
    <dbReference type="NCBI Taxonomy" id="496056"/>
    <lineage>
        <taxon>Bacteria</taxon>
        <taxon>Pseudomonadati</taxon>
        <taxon>Bacteroidota</taxon>
        <taxon>Sphingobacteriia</taxon>
        <taxon>Sphingobacteriales</taxon>
        <taxon>Sphingobacteriaceae</taxon>
        <taxon>Anseongella</taxon>
    </lineage>
</organism>
<gene>
    <name evidence="3" type="ORF">EDD80_10346</name>
</gene>